<dbReference type="SUPFAM" id="SSF55073">
    <property type="entry name" value="Nucleotide cyclase"/>
    <property type="match status" value="1"/>
</dbReference>
<evidence type="ECO:0008006" key="3">
    <source>
        <dbReference type="Google" id="ProtNLM"/>
    </source>
</evidence>
<gene>
    <name evidence="1" type="ORF">BLA60_16470</name>
</gene>
<name>A0A7Z1AXA9_9PSEU</name>
<protein>
    <recommendedName>
        <fullName evidence="3">Class 3 adenylate cyclase</fullName>
    </recommendedName>
</protein>
<evidence type="ECO:0000313" key="2">
    <source>
        <dbReference type="Proteomes" id="UP000185696"/>
    </source>
</evidence>
<dbReference type="Gene3D" id="3.30.70.1230">
    <property type="entry name" value="Nucleotide cyclase"/>
    <property type="match status" value="1"/>
</dbReference>
<evidence type="ECO:0000313" key="1">
    <source>
        <dbReference type="EMBL" id="OLF10056.1"/>
    </source>
</evidence>
<proteinExistence type="predicted"/>
<dbReference type="Proteomes" id="UP000185696">
    <property type="component" value="Unassembled WGS sequence"/>
</dbReference>
<dbReference type="InterPro" id="IPR029787">
    <property type="entry name" value="Nucleotide_cyclase"/>
</dbReference>
<dbReference type="EMBL" id="MSIF01000007">
    <property type="protein sequence ID" value="OLF10056.1"/>
    <property type="molecule type" value="Genomic_DNA"/>
</dbReference>
<keyword evidence="2" id="KW-1185">Reference proteome</keyword>
<dbReference type="AlphaFoldDB" id="A0A7Z1AXA9"/>
<accession>A0A7Z1AXA9</accession>
<organism evidence="1 2">
    <name type="scientific">Actinophytocola xinjiangensis</name>
    <dbReference type="NCBI Taxonomy" id="485602"/>
    <lineage>
        <taxon>Bacteria</taxon>
        <taxon>Bacillati</taxon>
        <taxon>Actinomycetota</taxon>
        <taxon>Actinomycetes</taxon>
        <taxon>Pseudonocardiales</taxon>
        <taxon>Pseudonocardiaceae</taxon>
    </lineage>
</organism>
<sequence length="403" mass="43209">MRAVAFGQGHTYDNVYLLVVDASGYSSVVAHNPLDRAAHAFDLLRERTVARVHALAAELGCARADLWSWRGDGGMLAIHDESESVARDVALGAARDLLRVDLPAVRAELADTELRGELRLRVAVHKGTIRYGEPGATGAIHSPVINLAAHLEELTPADCLAVSEAVHRVAGPHADHFELVGAHEGSNVYLMTSSGSASDARRAWLATTGLAGSRPVFAQPQRPSQLEKVRLVRAARTDVIDSGTALRTSSGYLTTAERPAHYRDAVLAFLARGGTYRCVLLDPDCAATATLADYRGEDLPAKIHNSVTAFGLFKQRHGAVTDNLHVYQTRAFPGFAAIAVDLTSADAMVLYSPYLMTMKIPGIHVEHGDSPHYLATTSSGRLLPDLVGLLQAVVDPSALRRVL</sequence>
<reference evidence="1 2" key="1">
    <citation type="submission" date="2016-12" db="EMBL/GenBank/DDBJ databases">
        <title>The draft genome sequence of Actinophytocola xinjiangensis.</title>
        <authorList>
            <person name="Wang W."/>
            <person name="Yuan L."/>
        </authorList>
    </citation>
    <scope>NUCLEOTIDE SEQUENCE [LARGE SCALE GENOMIC DNA]</scope>
    <source>
        <strain evidence="1 2">CGMCC 4.4663</strain>
    </source>
</reference>
<comment type="caution">
    <text evidence="1">The sequence shown here is derived from an EMBL/GenBank/DDBJ whole genome shotgun (WGS) entry which is preliminary data.</text>
</comment>